<dbReference type="EMBL" id="VBWP01000002">
    <property type="protein sequence ID" value="TLG76672.1"/>
    <property type="molecule type" value="Genomic_DNA"/>
</dbReference>
<dbReference type="AlphaFoldDB" id="A0A5R8QFC3"/>
<dbReference type="InterPro" id="IPR005813">
    <property type="entry name" value="Ribosomal_bL20"/>
</dbReference>
<sequence>MPRVKGGVVSRRRRKKVLKLAKGYYGSKHALFRTANEQVMKSYMYAYRDRRQKKRDFRKLWITRINAGARMCGLSYSKLINGLNIAGIDVNRKVLADLAVNDFAAFESIAGIAKDALGSGKEATVRTKGKEVKPTVSGTAPKAKKAAAKKEEPAKAPKKAAAPKAEAKAEVKKPAAKKPAAKKADKPAEDLSKLTVAELKAIAADKGIKIPSGAKKAEILDLVK</sequence>
<organism evidence="12 13">
    <name type="scientific">Culicoidibacter larvae</name>
    <dbReference type="NCBI Taxonomy" id="2579976"/>
    <lineage>
        <taxon>Bacteria</taxon>
        <taxon>Bacillati</taxon>
        <taxon>Bacillota</taxon>
        <taxon>Culicoidibacteria</taxon>
        <taxon>Culicoidibacterales</taxon>
        <taxon>Culicoidibacteraceae</taxon>
        <taxon>Culicoidibacter</taxon>
    </lineage>
</organism>
<dbReference type="PROSITE" id="PS00937">
    <property type="entry name" value="RIBOSOMAL_L20"/>
    <property type="match status" value="1"/>
</dbReference>
<dbReference type="GO" id="GO:1990904">
    <property type="term" value="C:ribonucleoprotein complex"/>
    <property type="evidence" value="ECO:0007669"/>
    <property type="project" value="UniProtKB-KW"/>
</dbReference>
<comment type="caution">
    <text evidence="12">The sequence shown here is derived from an EMBL/GenBank/DDBJ whole genome shotgun (WGS) entry which is preliminary data.</text>
</comment>
<keyword evidence="4 8" id="KW-0689">Ribosomal protein</keyword>
<dbReference type="GO" id="GO:0000027">
    <property type="term" value="P:ribosomal large subunit assembly"/>
    <property type="evidence" value="ECO:0007669"/>
    <property type="project" value="UniProtKB-UniRule"/>
</dbReference>
<dbReference type="RefSeq" id="WP_138190309.1">
    <property type="nucleotide sequence ID" value="NZ_VBWP01000002.1"/>
</dbReference>
<dbReference type="HAMAP" id="MF_00382">
    <property type="entry name" value="Ribosomal_bL20"/>
    <property type="match status" value="1"/>
</dbReference>
<dbReference type="Gene3D" id="1.10.1900.20">
    <property type="entry name" value="Ribosomal protein L20"/>
    <property type="match status" value="1"/>
</dbReference>
<reference evidence="12 13" key="1">
    <citation type="submission" date="2019-05" db="EMBL/GenBank/DDBJ databases">
        <title>Culicoidintestinum kansasii gen. nov., sp. nov. from the gastrointestinal tract of the biting midge, Culicoides sonorensis.</title>
        <authorList>
            <person name="Neupane S."/>
            <person name="Ghosh A."/>
            <person name="Gunther S."/>
            <person name="Martin K."/>
            <person name="Zurek L."/>
        </authorList>
    </citation>
    <scope>NUCLEOTIDE SEQUENCE [LARGE SCALE GENOMIC DNA]</scope>
    <source>
        <strain evidence="12 13">CS-1</strain>
    </source>
</reference>
<dbReference type="GO" id="GO:0005840">
    <property type="term" value="C:ribosome"/>
    <property type="evidence" value="ECO:0007669"/>
    <property type="project" value="UniProtKB-KW"/>
</dbReference>
<evidence type="ECO:0000256" key="7">
    <source>
        <dbReference type="ARBA" id="ARBA00035172"/>
    </source>
</evidence>
<keyword evidence="5 8" id="KW-0687">Ribonucleoprotein</keyword>
<dbReference type="SUPFAM" id="SSF74731">
    <property type="entry name" value="Ribosomal protein L20"/>
    <property type="match status" value="1"/>
</dbReference>
<evidence type="ECO:0000313" key="13">
    <source>
        <dbReference type="Proteomes" id="UP000306912"/>
    </source>
</evidence>
<keyword evidence="2 8" id="KW-0699">rRNA-binding</keyword>
<dbReference type="Pfam" id="PF12949">
    <property type="entry name" value="HeH"/>
    <property type="match status" value="1"/>
</dbReference>
<dbReference type="FunCoup" id="A0A5R8QFC3">
    <property type="interactions" value="392"/>
</dbReference>
<evidence type="ECO:0000256" key="3">
    <source>
        <dbReference type="ARBA" id="ARBA00022884"/>
    </source>
</evidence>
<accession>A0A5R8QFC3</accession>
<proteinExistence type="inferred from homology"/>
<dbReference type="NCBIfam" id="NF011109">
    <property type="entry name" value="PRK14537.1"/>
    <property type="match status" value="1"/>
</dbReference>
<evidence type="ECO:0000256" key="4">
    <source>
        <dbReference type="ARBA" id="ARBA00022980"/>
    </source>
</evidence>
<evidence type="ECO:0000256" key="10">
    <source>
        <dbReference type="SAM" id="MobiDB-lite"/>
    </source>
</evidence>
<evidence type="ECO:0000313" key="12">
    <source>
        <dbReference type="EMBL" id="TLG76672.1"/>
    </source>
</evidence>
<evidence type="ECO:0000256" key="6">
    <source>
        <dbReference type="ARBA" id="ARBA00024775"/>
    </source>
</evidence>
<dbReference type="InterPro" id="IPR036361">
    <property type="entry name" value="SAP_dom_sf"/>
</dbReference>
<feature type="region of interest" description="Disordered" evidence="10">
    <location>
        <begin position="128"/>
        <end position="189"/>
    </location>
</feature>
<feature type="domain" description="HeH/LEM" evidence="11">
    <location>
        <begin position="191"/>
        <end position="223"/>
    </location>
</feature>
<gene>
    <name evidence="8 12" type="primary">rplT</name>
    <name evidence="12" type="ORF">FEZ08_03400</name>
</gene>
<keyword evidence="3 8" id="KW-0694">RNA-binding</keyword>
<evidence type="ECO:0000259" key="11">
    <source>
        <dbReference type="Pfam" id="PF12949"/>
    </source>
</evidence>
<dbReference type="CDD" id="cd12935">
    <property type="entry name" value="LEM_like"/>
    <property type="match status" value="1"/>
</dbReference>
<comment type="function">
    <text evidence="6 8 9">Binds directly to 23S ribosomal RNA and is necessary for the in vitro assembly process of the 50S ribosomal subunit. It is not involved in the protein synthesizing functions of that subunit.</text>
</comment>
<protein>
    <recommendedName>
        <fullName evidence="7 8">Large ribosomal subunit protein bL20</fullName>
    </recommendedName>
</protein>
<dbReference type="PRINTS" id="PR00062">
    <property type="entry name" value="RIBOSOMALL20"/>
</dbReference>
<dbReference type="InterPro" id="IPR049946">
    <property type="entry name" value="RIBOSOMAL_L20_CS"/>
</dbReference>
<dbReference type="Proteomes" id="UP000306912">
    <property type="component" value="Unassembled WGS sequence"/>
</dbReference>
<dbReference type="Gene3D" id="6.10.160.10">
    <property type="match status" value="1"/>
</dbReference>
<dbReference type="NCBIfam" id="TIGR01032">
    <property type="entry name" value="rplT_bact"/>
    <property type="match status" value="1"/>
</dbReference>
<evidence type="ECO:0000256" key="5">
    <source>
        <dbReference type="ARBA" id="ARBA00023274"/>
    </source>
</evidence>
<dbReference type="InterPro" id="IPR025856">
    <property type="entry name" value="HeH/LEM_domain"/>
</dbReference>
<name>A0A5R8QFC3_9FIRM</name>
<evidence type="ECO:0000256" key="2">
    <source>
        <dbReference type="ARBA" id="ARBA00022730"/>
    </source>
</evidence>
<dbReference type="OrthoDB" id="9808966at2"/>
<evidence type="ECO:0000256" key="9">
    <source>
        <dbReference type="RuleBase" id="RU000560"/>
    </source>
</evidence>
<dbReference type="InParanoid" id="A0A5R8QFC3"/>
<evidence type="ECO:0000256" key="8">
    <source>
        <dbReference type="HAMAP-Rule" id="MF_00382"/>
    </source>
</evidence>
<dbReference type="Gene3D" id="1.10.720.30">
    <property type="entry name" value="SAP domain"/>
    <property type="match status" value="1"/>
</dbReference>
<dbReference type="PANTHER" id="PTHR10986">
    <property type="entry name" value="39S RIBOSOMAL PROTEIN L20"/>
    <property type="match status" value="1"/>
</dbReference>
<keyword evidence="13" id="KW-1185">Reference proteome</keyword>
<comment type="similarity">
    <text evidence="1 8 9">Belongs to the bacterial ribosomal protein bL20 family.</text>
</comment>
<dbReference type="CDD" id="cd07026">
    <property type="entry name" value="Ribosomal_L20"/>
    <property type="match status" value="1"/>
</dbReference>
<evidence type="ECO:0000256" key="1">
    <source>
        <dbReference type="ARBA" id="ARBA00007698"/>
    </source>
</evidence>
<dbReference type="GO" id="GO:0003735">
    <property type="term" value="F:structural constituent of ribosome"/>
    <property type="evidence" value="ECO:0007669"/>
    <property type="project" value="InterPro"/>
</dbReference>
<dbReference type="FunFam" id="1.10.1900.20:FF:000001">
    <property type="entry name" value="50S ribosomal protein L20"/>
    <property type="match status" value="1"/>
</dbReference>
<dbReference type="GO" id="GO:0006412">
    <property type="term" value="P:translation"/>
    <property type="evidence" value="ECO:0007669"/>
    <property type="project" value="InterPro"/>
</dbReference>
<dbReference type="GO" id="GO:0019843">
    <property type="term" value="F:rRNA binding"/>
    <property type="evidence" value="ECO:0007669"/>
    <property type="project" value="UniProtKB-UniRule"/>
</dbReference>
<dbReference type="InterPro" id="IPR035566">
    <property type="entry name" value="Ribosomal_protein_bL20_C"/>
</dbReference>
<dbReference type="Pfam" id="PF00453">
    <property type="entry name" value="Ribosomal_L20"/>
    <property type="match status" value="1"/>
</dbReference>